<proteinExistence type="predicted"/>
<dbReference type="Proteomes" id="UP000010364">
    <property type="component" value="Segment"/>
</dbReference>
<dbReference type="GeneID" id="14516097"/>
<dbReference type="RefSeq" id="YP_007349353.1">
    <property type="nucleotide sequence ID" value="NC_020081.2"/>
</dbReference>
<sequence>MKKPRMRAILKAKGYKRSTDICGFRVYTKKGHPAFLPTTYSLKVMRLLNGLNPNPNEVDKKHFEKWFSNYDFVAKRSRTEPAVVAYRRGLRKRNQ</sequence>
<organism evidence="1 2">
    <name type="scientific">Bacillus phage phiAGATE</name>
    <dbReference type="NCBI Taxonomy" id="1204533"/>
    <lineage>
        <taxon>Viruses</taxon>
        <taxon>Duplodnaviria</taxon>
        <taxon>Heunggongvirae</taxon>
        <taxon>Uroviricota</taxon>
        <taxon>Caudoviricetes</taxon>
        <taxon>Herelleviridae</taxon>
        <taxon>Bastillevirinae</taxon>
        <taxon>Agatevirus</taxon>
        <taxon>Agatevirus agate</taxon>
    </lineage>
</organism>
<name>L0LC45_9CAUD</name>
<keyword evidence="2" id="KW-1185">Reference proteome</keyword>
<reference evidence="1" key="1">
    <citation type="submission" date="2013-11" db="EMBL/GenBank/DDBJ databases">
        <title>Discovery of phiAGATE novel phage infecting Bacillus pumilus leads to new insights in phylogeny of subfamily Spounavirinae.</title>
        <authorList>
            <person name="Barylski J."/>
            <person name="Nowicki G."/>
            <person name="Gozdzicka-Jozefiak A."/>
        </authorList>
    </citation>
    <scope>NUCLEOTIDE SEQUENCE [LARGE SCALE GENOMIC DNA]</scope>
</reference>
<dbReference type="KEGG" id="vg:14516097"/>
<evidence type="ECO:0000313" key="2">
    <source>
        <dbReference type="Proteomes" id="UP000010364"/>
    </source>
</evidence>
<protein>
    <submittedName>
        <fullName evidence="1">Uncharacterized protein</fullName>
    </submittedName>
</protein>
<evidence type="ECO:0000313" key="1">
    <source>
        <dbReference type="EMBL" id="AGB62760.1"/>
    </source>
</evidence>
<accession>L0LC45</accession>
<dbReference type="EMBL" id="JX238501">
    <property type="protein sequence ID" value="AGB62760.1"/>
    <property type="molecule type" value="Genomic_DNA"/>
</dbReference>